<proteinExistence type="predicted"/>
<sequence length="422" mass="48951">MCRVPLPVTKRASGFCLRRPRDGASSPGGATATRYHIIFSRGFRYLLSHPRIALFIINQLVDKKITILHNLSNNHTITSSHSKEYLPDGIFHTAGYTIWFEYLNYSVNCSEYCQQRLSNLVTVSTKVGHTKPIKQNILVCIFQQYIPGLEGYKVDGGFYFGEVKNTNSTVEGYSLDTLLKLIKVDETNQFNHQLLKSDQAKLLFYFARPENYSSIPDPSSELEFVSNCYQFYINMTLNSRKRFHSEELGNDEHNKMLEYLSENNVNYEEFSTKFEDIDKESKQAIYDLMTGKNSKKKIKISHECANNFSEALLKELIKYDIDVSYSPVMLADMVKKKLNDKFILKVMNTYDIETTTTQEDIDKMKNCIFNEQNEDKYKNGEKEILTLLRDFHKKCPDADTNLIKDIKETINSAMKRSTKYRF</sequence>
<accession>A0A7M7QKR7</accession>
<evidence type="ECO:0000313" key="1">
    <source>
        <dbReference type="EnsemblMetazoa" id="XP_031789168"/>
    </source>
</evidence>
<dbReference type="EnsemblMetazoa" id="XM_031933308">
    <property type="protein sequence ID" value="XP_031789168"/>
    <property type="gene ID" value="LOC116418268"/>
</dbReference>
<dbReference type="Proteomes" id="UP000002358">
    <property type="component" value="Unassembled WGS sequence"/>
</dbReference>
<evidence type="ECO:0000313" key="2">
    <source>
        <dbReference type="Proteomes" id="UP000002358"/>
    </source>
</evidence>
<dbReference type="GeneID" id="116418268"/>
<reference evidence="1" key="1">
    <citation type="submission" date="2021-01" db="UniProtKB">
        <authorList>
            <consortium name="EnsemblMetazoa"/>
        </authorList>
    </citation>
    <scope>IDENTIFICATION</scope>
</reference>
<organism evidence="1 2">
    <name type="scientific">Nasonia vitripennis</name>
    <name type="common">Parasitic wasp</name>
    <dbReference type="NCBI Taxonomy" id="7425"/>
    <lineage>
        <taxon>Eukaryota</taxon>
        <taxon>Metazoa</taxon>
        <taxon>Ecdysozoa</taxon>
        <taxon>Arthropoda</taxon>
        <taxon>Hexapoda</taxon>
        <taxon>Insecta</taxon>
        <taxon>Pterygota</taxon>
        <taxon>Neoptera</taxon>
        <taxon>Endopterygota</taxon>
        <taxon>Hymenoptera</taxon>
        <taxon>Apocrita</taxon>
        <taxon>Proctotrupomorpha</taxon>
        <taxon>Chalcidoidea</taxon>
        <taxon>Pteromalidae</taxon>
        <taxon>Pteromalinae</taxon>
        <taxon>Nasonia</taxon>
    </lineage>
</organism>
<protein>
    <submittedName>
        <fullName evidence="1">Uncharacterized protein</fullName>
    </submittedName>
</protein>
<dbReference type="KEGG" id="nvi:116418268"/>
<keyword evidence="2" id="KW-1185">Reference proteome</keyword>
<dbReference type="InParanoid" id="A0A7M7QKR7"/>
<name>A0A7M7QKR7_NASVI</name>
<dbReference type="RefSeq" id="XP_031789168.1">
    <property type="nucleotide sequence ID" value="XM_031933308.2"/>
</dbReference>
<dbReference type="AlphaFoldDB" id="A0A7M7QKR7"/>